<keyword evidence="3" id="KW-0378">Hydrolase</keyword>
<dbReference type="Proteomes" id="UP001147782">
    <property type="component" value="Unassembled WGS sequence"/>
</dbReference>
<evidence type="ECO:0000313" key="5">
    <source>
        <dbReference type="EMBL" id="KAJ5382064.1"/>
    </source>
</evidence>
<evidence type="ECO:0000256" key="2">
    <source>
        <dbReference type="ARBA" id="ARBA00008780"/>
    </source>
</evidence>
<evidence type="ECO:0000256" key="3">
    <source>
        <dbReference type="RuleBase" id="RU362103"/>
    </source>
</evidence>
<dbReference type="Pfam" id="PF01735">
    <property type="entry name" value="PLA2_B"/>
    <property type="match status" value="1"/>
</dbReference>
<dbReference type="EMBL" id="JAPZBS010000002">
    <property type="protein sequence ID" value="KAJ5382064.1"/>
    <property type="molecule type" value="Genomic_DNA"/>
</dbReference>
<evidence type="ECO:0000256" key="1">
    <source>
        <dbReference type="ARBA" id="ARBA00002169"/>
    </source>
</evidence>
<comment type="similarity">
    <text evidence="2 3">Belongs to the lysophospholipase family.</text>
</comment>
<sequence length="75" mass="8258">MLNISTLALEINDTERDKLVLNGYNVATMGNSTEWGICIGCAIIMRVWIVSTNIVGNGTVDATTPKTYEPRQKIK</sequence>
<dbReference type="AlphaFoldDB" id="A0A9W9SQP3"/>
<keyword evidence="6" id="KW-1185">Reference proteome</keyword>
<dbReference type="EC" id="3.1.1.5" evidence="3"/>
<organism evidence="5 6">
    <name type="scientific">Penicillium cataractarum</name>
    <dbReference type="NCBI Taxonomy" id="2100454"/>
    <lineage>
        <taxon>Eukaryota</taxon>
        <taxon>Fungi</taxon>
        <taxon>Dikarya</taxon>
        <taxon>Ascomycota</taxon>
        <taxon>Pezizomycotina</taxon>
        <taxon>Eurotiomycetes</taxon>
        <taxon>Eurotiomycetidae</taxon>
        <taxon>Eurotiales</taxon>
        <taxon>Aspergillaceae</taxon>
        <taxon>Penicillium</taxon>
    </lineage>
</organism>
<comment type="function">
    <text evidence="1">Catalyzes the release of fatty acids from lysophospholipids.</text>
</comment>
<dbReference type="GeneID" id="81436600"/>
<dbReference type="InterPro" id="IPR002642">
    <property type="entry name" value="LysoPLipase_cat_dom"/>
</dbReference>
<comment type="caution">
    <text evidence="5">The sequence shown here is derived from an EMBL/GenBank/DDBJ whole genome shotgun (WGS) entry which is preliminary data.</text>
</comment>
<dbReference type="GO" id="GO:0004622">
    <property type="term" value="F:phosphatidylcholine lysophospholipase activity"/>
    <property type="evidence" value="ECO:0007669"/>
    <property type="project" value="UniProtKB-EC"/>
</dbReference>
<dbReference type="GO" id="GO:0009395">
    <property type="term" value="P:phospholipid catabolic process"/>
    <property type="evidence" value="ECO:0007669"/>
    <property type="project" value="InterPro"/>
</dbReference>
<evidence type="ECO:0000259" key="4">
    <source>
        <dbReference type="Pfam" id="PF01735"/>
    </source>
</evidence>
<accession>A0A9W9SQP3</accession>
<name>A0A9W9SQP3_9EURO</name>
<reference evidence="5" key="1">
    <citation type="submission" date="2022-11" db="EMBL/GenBank/DDBJ databases">
        <authorList>
            <person name="Petersen C."/>
        </authorList>
    </citation>
    <scope>NUCLEOTIDE SEQUENCE</scope>
    <source>
        <strain evidence="5">IBT 29864</strain>
    </source>
</reference>
<proteinExistence type="inferred from homology"/>
<keyword evidence="3" id="KW-0443">Lipid metabolism</keyword>
<dbReference type="RefSeq" id="XP_056559635.1">
    <property type="nucleotide sequence ID" value="XM_056697423.1"/>
</dbReference>
<reference evidence="5" key="2">
    <citation type="journal article" date="2023" name="IMA Fungus">
        <title>Comparative genomic study of the Penicillium genus elucidates a diverse pangenome and 15 lateral gene transfer events.</title>
        <authorList>
            <person name="Petersen C."/>
            <person name="Sorensen T."/>
            <person name="Nielsen M.R."/>
            <person name="Sondergaard T.E."/>
            <person name="Sorensen J.L."/>
            <person name="Fitzpatrick D.A."/>
            <person name="Frisvad J.C."/>
            <person name="Nielsen K.L."/>
        </authorList>
    </citation>
    <scope>NUCLEOTIDE SEQUENCE</scope>
    <source>
        <strain evidence="5">IBT 29864</strain>
    </source>
</reference>
<keyword evidence="3" id="KW-0442">Lipid degradation</keyword>
<comment type="catalytic activity">
    <reaction evidence="3">
        <text>a 1-acyl-sn-glycero-3-phosphocholine + H2O = sn-glycerol 3-phosphocholine + a fatty acid + H(+)</text>
        <dbReference type="Rhea" id="RHEA:15177"/>
        <dbReference type="ChEBI" id="CHEBI:15377"/>
        <dbReference type="ChEBI" id="CHEBI:15378"/>
        <dbReference type="ChEBI" id="CHEBI:16870"/>
        <dbReference type="ChEBI" id="CHEBI:28868"/>
        <dbReference type="ChEBI" id="CHEBI:58168"/>
        <dbReference type="EC" id="3.1.1.5"/>
    </reaction>
</comment>
<protein>
    <recommendedName>
        <fullName evidence="3">Lysophospholipase</fullName>
        <ecNumber evidence="3">3.1.1.5</ecNumber>
    </recommendedName>
</protein>
<dbReference type="OrthoDB" id="5081526at2759"/>
<feature type="domain" description="PLA2c" evidence="4">
    <location>
        <begin position="2"/>
        <end position="47"/>
    </location>
</feature>
<dbReference type="SUPFAM" id="SSF52151">
    <property type="entry name" value="FabD/lysophospholipase-like"/>
    <property type="match status" value="1"/>
</dbReference>
<dbReference type="InterPro" id="IPR016035">
    <property type="entry name" value="Acyl_Trfase/lysoPLipase"/>
</dbReference>
<gene>
    <name evidence="5" type="ORF">N7496_004492</name>
</gene>
<evidence type="ECO:0000313" key="6">
    <source>
        <dbReference type="Proteomes" id="UP001147782"/>
    </source>
</evidence>